<dbReference type="OrthoDB" id="5443440at2"/>
<dbReference type="SMART" id="SM00849">
    <property type="entry name" value="Lactamase_B"/>
    <property type="match status" value="1"/>
</dbReference>
<sequence>MNQALPATAALPVPNRPRRWPRRLGGGLLALAAVLVAGGVALFAVDTPVPLGPEPAGLADPLPPAHPPAGLAFSVLQTGVSDGAAEALIVGRGRWTVHRRPSQSAVLVRHPSGLLLFDSGLGRQVDTQFAANAWRHRVMFGYQRAGHLPVVDQLERAGWDPKQVRAIIPSHMHWDHVSGLADFPDAEVWVTPQEREGATHGHAPAFLASQFAGVTRWHDVRFDGPARLGFPASHDVFGDGSVVLLPMGGHTAGQTGLLLRLPSGATYLFTGDVTWTIEGVTQASDRSWLLRHLLPLDHDEAANRAVIAHLHQLSRRHPGIRIVPAHDENVLETLPKFPALSP</sequence>
<dbReference type="AlphaFoldDB" id="A0A1W6LGP2"/>
<evidence type="ECO:0000313" key="6">
    <source>
        <dbReference type="Proteomes" id="UP000193427"/>
    </source>
</evidence>
<organism evidence="5 6">
    <name type="scientific">Piscinibacter gummiphilus</name>
    <dbReference type="NCBI Taxonomy" id="946333"/>
    <lineage>
        <taxon>Bacteria</taxon>
        <taxon>Pseudomonadati</taxon>
        <taxon>Pseudomonadota</taxon>
        <taxon>Betaproteobacteria</taxon>
        <taxon>Burkholderiales</taxon>
        <taxon>Sphaerotilaceae</taxon>
        <taxon>Piscinibacter</taxon>
    </lineage>
</organism>
<evidence type="ECO:0000256" key="2">
    <source>
        <dbReference type="ARBA" id="ARBA00022723"/>
    </source>
</evidence>
<keyword evidence="6" id="KW-1185">Reference proteome</keyword>
<dbReference type="CDD" id="cd07730">
    <property type="entry name" value="metallo-hydrolase-like_MBL-fold"/>
    <property type="match status" value="1"/>
</dbReference>
<dbReference type="Pfam" id="PF00753">
    <property type="entry name" value="Lactamase_B"/>
    <property type="match status" value="1"/>
</dbReference>
<accession>A0A1W6LGP2</accession>
<keyword evidence="2" id="KW-0479">Metal-binding</keyword>
<dbReference type="Proteomes" id="UP000193427">
    <property type="component" value="Chromosome"/>
</dbReference>
<dbReference type="PANTHER" id="PTHR42978">
    <property type="entry name" value="QUORUM-QUENCHING LACTONASE YTNP-RELATED-RELATED"/>
    <property type="match status" value="1"/>
</dbReference>
<evidence type="ECO:0000256" key="4">
    <source>
        <dbReference type="ARBA" id="ARBA00022833"/>
    </source>
</evidence>
<dbReference type="GO" id="GO:0046872">
    <property type="term" value="F:metal ion binding"/>
    <property type="evidence" value="ECO:0007669"/>
    <property type="project" value="UniProtKB-KW"/>
</dbReference>
<evidence type="ECO:0000256" key="1">
    <source>
        <dbReference type="ARBA" id="ARBA00007749"/>
    </source>
</evidence>
<name>A0A1W6LGP2_9BURK</name>
<evidence type="ECO:0000256" key="3">
    <source>
        <dbReference type="ARBA" id="ARBA00022801"/>
    </source>
</evidence>
<keyword evidence="4" id="KW-0862">Zinc</keyword>
<dbReference type="SUPFAM" id="SSF56281">
    <property type="entry name" value="Metallo-hydrolase/oxidoreductase"/>
    <property type="match status" value="1"/>
</dbReference>
<dbReference type="PANTHER" id="PTHR42978:SF3">
    <property type="entry name" value="BLR3078 PROTEIN"/>
    <property type="match status" value="1"/>
</dbReference>
<dbReference type="InterPro" id="IPR051013">
    <property type="entry name" value="MBL_superfamily_lactonases"/>
</dbReference>
<dbReference type="InterPro" id="IPR036866">
    <property type="entry name" value="RibonucZ/Hydroxyglut_hydro"/>
</dbReference>
<comment type="similarity">
    <text evidence="1">Belongs to the metallo-beta-lactamase superfamily.</text>
</comment>
<proteinExistence type="inferred from homology"/>
<protein>
    <submittedName>
        <fullName evidence="5">Uncharacterized protein</fullName>
    </submittedName>
</protein>
<gene>
    <name evidence="5" type="ORF">A4W93_28125</name>
</gene>
<dbReference type="KEGG" id="rgu:A4W93_28125"/>
<dbReference type="Gene3D" id="3.60.15.10">
    <property type="entry name" value="Ribonuclease Z/Hydroxyacylglutathione hydrolase-like"/>
    <property type="match status" value="1"/>
</dbReference>
<keyword evidence="3" id="KW-0378">Hydrolase</keyword>
<evidence type="ECO:0000313" key="5">
    <source>
        <dbReference type="EMBL" id="ARN23454.1"/>
    </source>
</evidence>
<dbReference type="EMBL" id="CP015118">
    <property type="protein sequence ID" value="ARN23454.1"/>
    <property type="molecule type" value="Genomic_DNA"/>
</dbReference>
<reference evidence="5 6" key="1">
    <citation type="submission" date="2016-04" db="EMBL/GenBank/DDBJ databases">
        <title>Complete genome sequence of natural rubber-degrading, novel Gram-negative bacterium, Rhizobacter gummiphilus strain NS21.</title>
        <authorList>
            <person name="Tabata M."/>
            <person name="Kasai D."/>
            <person name="Fukuda M."/>
        </authorList>
    </citation>
    <scope>NUCLEOTIDE SEQUENCE [LARGE SCALE GENOMIC DNA]</scope>
    <source>
        <strain evidence="5 6">NS21</strain>
    </source>
</reference>
<dbReference type="STRING" id="946333.A4W93_28125"/>
<dbReference type="GO" id="GO:0016787">
    <property type="term" value="F:hydrolase activity"/>
    <property type="evidence" value="ECO:0007669"/>
    <property type="project" value="UniProtKB-KW"/>
</dbReference>
<dbReference type="RefSeq" id="WP_085753776.1">
    <property type="nucleotide sequence ID" value="NZ_BSPR01000017.1"/>
</dbReference>
<dbReference type="InterPro" id="IPR001279">
    <property type="entry name" value="Metallo-B-lactamas"/>
</dbReference>